<dbReference type="Pfam" id="PF09835">
    <property type="entry name" value="DUF2062"/>
    <property type="match status" value="1"/>
</dbReference>
<gene>
    <name evidence="3" type="ORF">FDP22_10550</name>
</gene>
<protein>
    <submittedName>
        <fullName evidence="3">DUF2062 domain-containing protein</fullName>
    </submittedName>
</protein>
<keyword evidence="1" id="KW-0472">Membrane</keyword>
<feature type="domain" description="DUF2062" evidence="2">
    <location>
        <begin position="28"/>
        <end position="193"/>
    </location>
</feature>
<name>A0A5B8FTR7_9RHOB</name>
<dbReference type="InterPro" id="IPR018639">
    <property type="entry name" value="DUF2062"/>
</dbReference>
<feature type="transmembrane region" description="Helical" evidence="1">
    <location>
        <begin position="159"/>
        <end position="185"/>
    </location>
</feature>
<evidence type="ECO:0000313" key="3">
    <source>
        <dbReference type="EMBL" id="QDL92176.1"/>
    </source>
</evidence>
<dbReference type="PANTHER" id="PTHR40547">
    <property type="entry name" value="SLL0298 PROTEIN"/>
    <property type="match status" value="1"/>
</dbReference>
<sequence length="228" mass="25304">MVFKRRDRLPLADRAREFFYPRKGWRRGIEYLGHRVKRLPDSPHRIAMGFASGAFVSFSPLFGLHFLYAAAVAWVVRGNIIASLIGTAVGNPLTFPFIAITSLGIGRWLLGRGDEGSTFNQVTHAFGEAFGGIWETFQSWLGHGPSALDRLFLFFHDVFLPYFLGGTLAGLGCGAVVYVICRVLVGAYQRRRRGQMLARVKLKMEAAARKRAEAQGKCGLTPQIDPAE</sequence>
<dbReference type="EMBL" id="CP040818">
    <property type="protein sequence ID" value="QDL92176.1"/>
    <property type="molecule type" value="Genomic_DNA"/>
</dbReference>
<dbReference type="PANTHER" id="PTHR40547:SF1">
    <property type="entry name" value="SLL0298 PROTEIN"/>
    <property type="match status" value="1"/>
</dbReference>
<keyword evidence="1" id="KW-0812">Transmembrane</keyword>
<keyword evidence="4" id="KW-1185">Reference proteome</keyword>
<feature type="transmembrane region" description="Helical" evidence="1">
    <location>
        <begin position="46"/>
        <end position="76"/>
    </location>
</feature>
<evidence type="ECO:0000259" key="2">
    <source>
        <dbReference type="Pfam" id="PF09835"/>
    </source>
</evidence>
<accession>A0A5B8FTR7</accession>
<proteinExistence type="predicted"/>
<dbReference type="RefSeq" id="WP_138572746.1">
    <property type="nucleotide sequence ID" value="NZ_CP040818.1"/>
</dbReference>
<evidence type="ECO:0000256" key="1">
    <source>
        <dbReference type="SAM" id="Phobius"/>
    </source>
</evidence>
<reference evidence="3 4" key="1">
    <citation type="submission" date="2019-06" db="EMBL/GenBank/DDBJ databases">
        <title>Genome sequence of Rhodobacteraceae bacterium D4M1.</title>
        <authorList>
            <person name="Cao J."/>
        </authorList>
    </citation>
    <scope>NUCLEOTIDE SEQUENCE [LARGE SCALE GENOMIC DNA]</scope>
    <source>
        <strain evidence="3 4">D4M1</strain>
    </source>
</reference>
<organism evidence="3 4">
    <name type="scientific">Paroceanicella profunda</name>
    <dbReference type="NCBI Taxonomy" id="2579971"/>
    <lineage>
        <taxon>Bacteria</taxon>
        <taxon>Pseudomonadati</taxon>
        <taxon>Pseudomonadota</taxon>
        <taxon>Alphaproteobacteria</taxon>
        <taxon>Rhodobacterales</taxon>
        <taxon>Paracoccaceae</taxon>
        <taxon>Paroceanicella</taxon>
    </lineage>
</organism>
<keyword evidence="1" id="KW-1133">Transmembrane helix</keyword>
<feature type="transmembrane region" description="Helical" evidence="1">
    <location>
        <begin position="88"/>
        <end position="110"/>
    </location>
</feature>
<dbReference type="AlphaFoldDB" id="A0A5B8FTR7"/>
<evidence type="ECO:0000313" key="4">
    <source>
        <dbReference type="Proteomes" id="UP000305888"/>
    </source>
</evidence>
<dbReference type="KEGG" id="ppru:FDP22_10550"/>
<dbReference type="Proteomes" id="UP000305888">
    <property type="component" value="Chromosome"/>
</dbReference>
<dbReference type="OrthoDB" id="7360463at2"/>